<reference evidence="1" key="1">
    <citation type="submission" date="2014-12" db="EMBL/GenBank/DDBJ databases">
        <title>Insight into the proteome of Arion vulgaris.</title>
        <authorList>
            <person name="Aradska J."/>
            <person name="Bulat T."/>
            <person name="Smidak R."/>
            <person name="Sarate P."/>
            <person name="Gangsoo J."/>
            <person name="Sialana F."/>
            <person name="Bilban M."/>
            <person name="Lubec G."/>
        </authorList>
    </citation>
    <scope>NUCLEOTIDE SEQUENCE</scope>
    <source>
        <tissue evidence="1">Skin</tissue>
    </source>
</reference>
<dbReference type="EMBL" id="HACG01029108">
    <property type="protein sequence ID" value="CEK75973.1"/>
    <property type="molecule type" value="Transcribed_RNA"/>
</dbReference>
<proteinExistence type="predicted"/>
<evidence type="ECO:0000313" key="1">
    <source>
        <dbReference type="EMBL" id="CEK75973.1"/>
    </source>
</evidence>
<feature type="non-terminal residue" evidence="1">
    <location>
        <position position="1"/>
    </location>
</feature>
<dbReference type="AlphaFoldDB" id="A0A0B7A5D4"/>
<name>A0A0B7A5D4_9EUPU</name>
<feature type="non-terminal residue" evidence="1">
    <location>
        <position position="90"/>
    </location>
</feature>
<accession>A0A0B7A5D4</accession>
<sequence>GGGGEEHVSEECNGRMASAVTAKLLRFYSLCPSAEKKNLTIPGLVPGLLNGSLRSNPFRQTFIIPPITELKDIYQQIVSSSSYVFTLLLG</sequence>
<organism evidence="1">
    <name type="scientific">Arion vulgaris</name>
    <dbReference type="NCBI Taxonomy" id="1028688"/>
    <lineage>
        <taxon>Eukaryota</taxon>
        <taxon>Metazoa</taxon>
        <taxon>Spiralia</taxon>
        <taxon>Lophotrochozoa</taxon>
        <taxon>Mollusca</taxon>
        <taxon>Gastropoda</taxon>
        <taxon>Heterobranchia</taxon>
        <taxon>Euthyneura</taxon>
        <taxon>Panpulmonata</taxon>
        <taxon>Eupulmonata</taxon>
        <taxon>Stylommatophora</taxon>
        <taxon>Helicina</taxon>
        <taxon>Arionoidea</taxon>
        <taxon>Arionidae</taxon>
        <taxon>Arion</taxon>
    </lineage>
</organism>
<gene>
    <name evidence="1" type="primary">ORF97815</name>
</gene>
<protein>
    <submittedName>
        <fullName evidence="1">Uncharacterized protein</fullName>
    </submittedName>
</protein>